<keyword evidence="5 8" id="KW-0812">Transmembrane</keyword>
<comment type="subcellular location">
    <subcellularLocation>
        <location evidence="1 8">Cell membrane</location>
        <topology evidence="1 8">Multi-pass membrane protein</topology>
    </subcellularLocation>
</comment>
<name>A0A0P1G463_9RHOB</name>
<feature type="transmembrane region" description="Helical" evidence="8">
    <location>
        <begin position="229"/>
        <end position="248"/>
    </location>
</feature>
<feature type="transmembrane region" description="Helical" evidence="8">
    <location>
        <begin position="35"/>
        <end position="61"/>
    </location>
</feature>
<reference evidence="9 10" key="1">
    <citation type="submission" date="2015-09" db="EMBL/GenBank/DDBJ databases">
        <authorList>
            <consortium name="Swine Surveillance"/>
        </authorList>
    </citation>
    <scope>NUCLEOTIDE SEQUENCE [LARGE SCALE GENOMIC DNA]</scope>
    <source>
        <strain evidence="9 10">CECT 7557</strain>
    </source>
</reference>
<feature type="transmembrane region" description="Helical" evidence="8">
    <location>
        <begin position="170"/>
        <end position="192"/>
    </location>
</feature>
<evidence type="ECO:0000313" key="10">
    <source>
        <dbReference type="Proteomes" id="UP000052022"/>
    </source>
</evidence>
<evidence type="ECO:0000256" key="7">
    <source>
        <dbReference type="ARBA" id="ARBA00023136"/>
    </source>
</evidence>
<evidence type="ECO:0000256" key="5">
    <source>
        <dbReference type="ARBA" id="ARBA00022692"/>
    </source>
</evidence>
<evidence type="ECO:0000256" key="1">
    <source>
        <dbReference type="ARBA" id="ARBA00004651"/>
    </source>
</evidence>
<dbReference type="PANTHER" id="PTHR30269:SF37">
    <property type="entry name" value="MEMBRANE TRANSPORTER PROTEIN"/>
    <property type="match status" value="1"/>
</dbReference>
<dbReference type="InterPro" id="IPR052017">
    <property type="entry name" value="TSUP"/>
</dbReference>
<dbReference type="PANTHER" id="PTHR30269">
    <property type="entry name" value="TRANSMEMBRANE PROTEIN YFCA"/>
    <property type="match status" value="1"/>
</dbReference>
<keyword evidence="7 8" id="KW-0472">Membrane</keyword>
<evidence type="ECO:0000313" key="9">
    <source>
        <dbReference type="EMBL" id="CUH76482.1"/>
    </source>
</evidence>
<evidence type="ECO:0000256" key="8">
    <source>
        <dbReference type="RuleBase" id="RU363041"/>
    </source>
</evidence>
<feature type="transmembrane region" description="Helical" evidence="8">
    <location>
        <begin position="139"/>
        <end position="164"/>
    </location>
</feature>
<dbReference type="GO" id="GO:0005886">
    <property type="term" value="C:plasma membrane"/>
    <property type="evidence" value="ECO:0007669"/>
    <property type="project" value="UniProtKB-SubCell"/>
</dbReference>
<proteinExistence type="inferred from homology"/>
<protein>
    <recommendedName>
        <fullName evidence="8">Probable membrane transporter protein</fullName>
    </recommendedName>
</protein>
<evidence type="ECO:0000256" key="3">
    <source>
        <dbReference type="ARBA" id="ARBA00022448"/>
    </source>
</evidence>
<keyword evidence="3" id="KW-0813">Transport</keyword>
<dbReference type="OrthoDB" id="7644495at2"/>
<keyword evidence="4 8" id="KW-1003">Cell membrane</keyword>
<accession>A0A0P1G463</accession>
<comment type="similarity">
    <text evidence="2 8">Belongs to the 4-toluene sulfonate uptake permease (TSUP) (TC 2.A.102) family.</text>
</comment>
<dbReference type="EMBL" id="CYSD01000014">
    <property type="protein sequence ID" value="CUH76482.1"/>
    <property type="molecule type" value="Genomic_DNA"/>
</dbReference>
<dbReference type="STRING" id="928856.SAMN04488049_1126"/>
<feature type="transmembrane region" description="Helical" evidence="8">
    <location>
        <begin position="82"/>
        <end position="101"/>
    </location>
</feature>
<feature type="transmembrane region" description="Helical" evidence="8">
    <location>
        <begin position="204"/>
        <end position="223"/>
    </location>
</feature>
<keyword evidence="6 8" id="KW-1133">Transmembrane helix</keyword>
<dbReference type="InterPro" id="IPR002781">
    <property type="entry name" value="TM_pro_TauE-like"/>
</dbReference>
<gene>
    <name evidence="9" type="ORF">TRM7557_00921</name>
</gene>
<feature type="transmembrane region" description="Helical" evidence="8">
    <location>
        <begin position="107"/>
        <end position="127"/>
    </location>
</feature>
<dbReference type="Proteomes" id="UP000052022">
    <property type="component" value="Unassembled WGS sequence"/>
</dbReference>
<evidence type="ECO:0000256" key="2">
    <source>
        <dbReference type="ARBA" id="ARBA00009142"/>
    </source>
</evidence>
<evidence type="ECO:0000256" key="4">
    <source>
        <dbReference type="ARBA" id="ARBA00022475"/>
    </source>
</evidence>
<dbReference type="AlphaFoldDB" id="A0A0P1G463"/>
<keyword evidence="10" id="KW-1185">Reference proteome</keyword>
<dbReference type="RefSeq" id="WP_058289045.1">
    <property type="nucleotide sequence ID" value="NZ_CYSD01000014.1"/>
</dbReference>
<evidence type="ECO:0000256" key="6">
    <source>
        <dbReference type="ARBA" id="ARBA00022989"/>
    </source>
</evidence>
<sequence>MDFSPELPFQLAAAQGLFLCAALFLAAVVRGLSGFGFSAIFILMAAVVTNPLPLIPVVFACEIAMTLFQARGIRPHVDWRRTIPLLAGAAVALWPAVGFLAALDPSLARLMISGLVLTLCLFLLTGWQLERDLGPRGHFAVGIVAGAANGAGVGGLPTAGALAAQSMRPAAFRATMIVFLTGLDILSLPIMAGHGLVGADTAKAALMAFPILGLGVWVGSLGFDRITPVQFRRLTLWMLAALAALNIARLI</sequence>
<organism evidence="9 10">
    <name type="scientific">Tritonibacter multivorans</name>
    <dbReference type="NCBI Taxonomy" id="928856"/>
    <lineage>
        <taxon>Bacteria</taxon>
        <taxon>Pseudomonadati</taxon>
        <taxon>Pseudomonadota</taxon>
        <taxon>Alphaproteobacteria</taxon>
        <taxon>Rhodobacterales</taxon>
        <taxon>Paracoccaceae</taxon>
        <taxon>Tritonibacter</taxon>
    </lineage>
</organism>
<dbReference type="Pfam" id="PF01925">
    <property type="entry name" value="TauE"/>
    <property type="match status" value="1"/>
</dbReference>
<feature type="transmembrane region" description="Helical" evidence="8">
    <location>
        <begin position="7"/>
        <end position="29"/>
    </location>
</feature>